<reference evidence="9" key="2">
    <citation type="journal article" date="2020" name="Plant J.">
        <title>Transposons played a major role in the diversification between the closely related almond and peach genomes: results from the almond genome sequence.</title>
        <authorList>
            <person name="Alioto T."/>
            <person name="Alexiou K.G."/>
            <person name="Bardil A."/>
            <person name="Barteri F."/>
            <person name="Castanera R."/>
            <person name="Cruz F."/>
            <person name="Dhingra A."/>
            <person name="Duval H."/>
            <person name="Fernandez I Marti A."/>
            <person name="Frias L."/>
            <person name="Galan B."/>
            <person name="Garcia J.L."/>
            <person name="Howad W."/>
            <person name="Gomez-Garrido J."/>
            <person name="Gut M."/>
            <person name="Julca I."/>
            <person name="Morata J."/>
            <person name="Puigdomenech P."/>
            <person name="Ribeca P."/>
            <person name="Rubio Cabetas M.J."/>
            <person name="Vlasova A."/>
            <person name="Wirthensohn M."/>
            <person name="Garcia-Mas J."/>
            <person name="Gabaldon T."/>
            <person name="Casacuberta J.M."/>
            <person name="Arus P."/>
        </authorList>
    </citation>
    <scope>NUCLEOTIDE SEQUENCE [LARGE SCALE GENOMIC DNA]</scope>
    <source>
        <strain evidence="9">cv. Texas</strain>
    </source>
</reference>
<dbReference type="PROSITE" id="PS51471">
    <property type="entry name" value="FE2OG_OXY"/>
    <property type="match status" value="1"/>
</dbReference>
<evidence type="ECO:0000313" key="7">
    <source>
        <dbReference type="EMBL" id="VVA30246.1"/>
    </source>
</evidence>
<dbReference type="Gramene" id="VVA30251">
    <property type="protein sequence ID" value="VVA30251"/>
    <property type="gene ID" value="Prudul26B021248"/>
</dbReference>
<dbReference type="Gene3D" id="2.60.120.330">
    <property type="entry name" value="B-lactam Antibiotic, Isopenicillin N Synthase, Chain"/>
    <property type="match status" value="1"/>
</dbReference>
<name>A0A5E4FRX8_PRUDU</name>
<dbReference type="EMBL" id="CABIKO010000184">
    <property type="protein sequence ID" value="VVA30251.1"/>
    <property type="molecule type" value="Genomic_DNA"/>
</dbReference>
<dbReference type="Pfam" id="PF14226">
    <property type="entry name" value="DIOX_N"/>
    <property type="match status" value="1"/>
</dbReference>
<dbReference type="SUPFAM" id="SSF51197">
    <property type="entry name" value="Clavaminate synthase-like"/>
    <property type="match status" value="1"/>
</dbReference>
<dbReference type="Pfam" id="PF03171">
    <property type="entry name" value="2OG-FeII_Oxy"/>
    <property type="match status" value="1"/>
</dbReference>
<organism evidence="8 9">
    <name type="scientific">Prunus dulcis</name>
    <name type="common">Almond</name>
    <name type="synonym">Amygdalus dulcis</name>
    <dbReference type="NCBI Taxonomy" id="3755"/>
    <lineage>
        <taxon>Eukaryota</taxon>
        <taxon>Viridiplantae</taxon>
        <taxon>Streptophyta</taxon>
        <taxon>Embryophyta</taxon>
        <taxon>Tracheophyta</taxon>
        <taxon>Spermatophyta</taxon>
        <taxon>Magnoliopsida</taxon>
        <taxon>eudicotyledons</taxon>
        <taxon>Gunneridae</taxon>
        <taxon>Pentapetalae</taxon>
        <taxon>rosids</taxon>
        <taxon>fabids</taxon>
        <taxon>Rosales</taxon>
        <taxon>Rosaceae</taxon>
        <taxon>Amygdaloideae</taxon>
        <taxon>Amygdaleae</taxon>
        <taxon>Prunus</taxon>
    </lineage>
</organism>
<dbReference type="EMBL" id="CABIKO010000184">
    <property type="protein sequence ID" value="VVA30246.1"/>
    <property type="molecule type" value="Genomic_DNA"/>
</dbReference>
<dbReference type="PANTHER" id="PTHR47991">
    <property type="entry name" value="OXOGLUTARATE/IRON-DEPENDENT DIOXYGENASE"/>
    <property type="match status" value="1"/>
</dbReference>
<reference evidence="8" key="1">
    <citation type="submission" date="2019-07" db="EMBL/GenBank/DDBJ databases">
        <authorList>
            <person name="Alioto T."/>
            <person name="Alioto T."/>
            <person name="Gomez Garrido J."/>
        </authorList>
    </citation>
    <scope>NUCLEOTIDE SEQUENCE</scope>
</reference>
<evidence type="ECO:0000259" key="6">
    <source>
        <dbReference type="PROSITE" id="PS51471"/>
    </source>
</evidence>
<comment type="similarity">
    <text evidence="1 5">Belongs to the iron/ascorbate-dependent oxidoreductase family.</text>
</comment>
<dbReference type="AlphaFoldDB" id="A0A5E4FRX8"/>
<dbReference type="FunFam" id="2.60.120.330:FF:000134">
    <property type="entry name" value="Uncharacterized protein"/>
    <property type="match status" value="1"/>
</dbReference>
<dbReference type="OMA" id="GMKHRDY"/>
<evidence type="ECO:0000256" key="1">
    <source>
        <dbReference type="ARBA" id="ARBA00008056"/>
    </source>
</evidence>
<keyword evidence="4 5" id="KW-0408">Iron</keyword>
<evidence type="ECO:0000256" key="4">
    <source>
        <dbReference type="ARBA" id="ARBA00023004"/>
    </source>
</evidence>
<evidence type="ECO:0000256" key="3">
    <source>
        <dbReference type="ARBA" id="ARBA00022896"/>
    </source>
</evidence>
<dbReference type="GO" id="GO:0046872">
    <property type="term" value="F:metal ion binding"/>
    <property type="evidence" value="ECO:0007669"/>
    <property type="project" value="UniProtKB-KW"/>
</dbReference>
<dbReference type="Gramene" id="VVA30246">
    <property type="protein sequence ID" value="VVA30246"/>
    <property type="gene ID" value="Prudul26B021969"/>
</dbReference>
<dbReference type="InParanoid" id="A0A5E4FRX8"/>
<gene>
    <name evidence="8" type="ORF">ALMOND_2B021248</name>
    <name evidence="7" type="ORF">ALMOND_2B021969</name>
</gene>
<sequence length="371" mass="41237">MAATGPTFNIHYSSQVPHDQPAKLMTSIKKLAESPGITFIPPTYTCTNNPHDDLAALIDTESTIPTVDFSLLTSGTPQQRSQAIHDLGKACQDWGFFLVINHGVPESLMKAILEGVQGFFDLTEEEKHEFEGKHVLDPIRCGTSFNASVDKVMFWRDFLKVFVYPEFHFPTKPAGFSELALEYCKRTRQVTRELLKGISESLGLEASDLEKFLNVESGLQIFIANLYPPCPQPELALGMPPHSDHGLLTLLIQNGINGLQVQHKGKWVNVNAMPNSFLVNTGDHLEIFSNGKYRSNIHRAVLTNKATRISLATPTGPSLETVATPAPELINNENRKPAYIGMKYKDYLELQQSSMLDGKSILDRVRVSNSE</sequence>
<dbReference type="InterPro" id="IPR005123">
    <property type="entry name" value="Oxoglu/Fe-dep_dioxygenase_dom"/>
</dbReference>
<accession>A0A5E4FRX8</accession>
<keyword evidence="5" id="KW-0560">Oxidoreductase</keyword>
<dbReference type="InterPro" id="IPR050295">
    <property type="entry name" value="Plant_2OG-oxidoreductases"/>
</dbReference>
<evidence type="ECO:0000313" key="9">
    <source>
        <dbReference type="Proteomes" id="UP000327085"/>
    </source>
</evidence>
<dbReference type="GO" id="GO:0031418">
    <property type="term" value="F:L-ascorbic acid binding"/>
    <property type="evidence" value="ECO:0007669"/>
    <property type="project" value="UniProtKB-KW"/>
</dbReference>
<feature type="domain" description="Fe2OG dioxygenase" evidence="6">
    <location>
        <begin position="217"/>
        <end position="317"/>
    </location>
</feature>
<evidence type="ECO:0000256" key="5">
    <source>
        <dbReference type="RuleBase" id="RU003682"/>
    </source>
</evidence>
<keyword evidence="3" id="KW-0847">Vitamin C</keyword>
<keyword evidence="2 5" id="KW-0479">Metal-binding</keyword>
<dbReference type="GO" id="GO:0016491">
    <property type="term" value="F:oxidoreductase activity"/>
    <property type="evidence" value="ECO:0007669"/>
    <property type="project" value="UniProtKB-KW"/>
</dbReference>
<dbReference type="InterPro" id="IPR026992">
    <property type="entry name" value="DIOX_N"/>
</dbReference>
<dbReference type="Proteomes" id="UP000327085">
    <property type="component" value="Chromosome 8"/>
</dbReference>
<dbReference type="InterPro" id="IPR027443">
    <property type="entry name" value="IPNS-like_sf"/>
</dbReference>
<evidence type="ECO:0000313" key="8">
    <source>
        <dbReference type="EMBL" id="VVA30251.1"/>
    </source>
</evidence>
<proteinExistence type="inferred from homology"/>
<dbReference type="InterPro" id="IPR044861">
    <property type="entry name" value="IPNS-like_FE2OG_OXY"/>
</dbReference>
<evidence type="ECO:0000256" key="2">
    <source>
        <dbReference type="ARBA" id="ARBA00022723"/>
    </source>
</evidence>
<protein>
    <submittedName>
        <fullName evidence="8">PREDICTED: DMR6-LIKE OXYGENASE</fullName>
    </submittedName>
</protein>